<comment type="caution">
    <text evidence="2">The sequence shown here is derived from an EMBL/GenBank/DDBJ whole genome shotgun (WGS) entry which is preliminary data.</text>
</comment>
<evidence type="ECO:0000313" key="2">
    <source>
        <dbReference type="EMBL" id="KAG5262504.1"/>
    </source>
</evidence>
<evidence type="ECO:0000256" key="1">
    <source>
        <dbReference type="SAM" id="MobiDB-lite"/>
    </source>
</evidence>
<gene>
    <name evidence="2" type="ORF">AALO_G00275840</name>
</gene>
<dbReference type="AlphaFoldDB" id="A0AAV6FI71"/>
<dbReference type="EMBL" id="JADWDJ010000022">
    <property type="protein sequence ID" value="KAG5262504.1"/>
    <property type="molecule type" value="Genomic_DNA"/>
</dbReference>
<reference evidence="2" key="1">
    <citation type="submission" date="2020-10" db="EMBL/GenBank/DDBJ databases">
        <title>Chromosome-scale genome assembly of the Allis shad, Alosa alosa.</title>
        <authorList>
            <person name="Margot Z."/>
            <person name="Christophe K."/>
            <person name="Cabau C."/>
            <person name="Louis A."/>
            <person name="Berthelot C."/>
            <person name="Parey E."/>
            <person name="Roest Crollius H."/>
            <person name="Montfort J."/>
            <person name="Robinson-Rechavi M."/>
            <person name="Bucao C."/>
            <person name="Bouchez O."/>
            <person name="Gislard M."/>
            <person name="Lluch J."/>
            <person name="Milhes M."/>
            <person name="Lampietro C."/>
            <person name="Lopez Roques C."/>
            <person name="Donnadieu C."/>
            <person name="Braasch I."/>
            <person name="Desvignes T."/>
            <person name="Postlethwait J."/>
            <person name="Bobe J."/>
            <person name="Guiguen Y."/>
        </authorList>
    </citation>
    <scope>NUCLEOTIDE SEQUENCE</scope>
    <source>
        <strain evidence="2">M-15738</strain>
        <tissue evidence="2">Blood</tissue>
    </source>
</reference>
<feature type="region of interest" description="Disordered" evidence="1">
    <location>
        <begin position="44"/>
        <end position="72"/>
    </location>
</feature>
<protein>
    <submittedName>
        <fullName evidence="2">Uncharacterized protein</fullName>
    </submittedName>
</protein>
<name>A0AAV6FI71_9TELE</name>
<evidence type="ECO:0000313" key="3">
    <source>
        <dbReference type="Proteomes" id="UP000823561"/>
    </source>
</evidence>
<organism evidence="2 3">
    <name type="scientific">Alosa alosa</name>
    <name type="common">allis shad</name>
    <dbReference type="NCBI Taxonomy" id="278164"/>
    <lineage>
        <taxon>Eukaryota</taxon>
        <taxon>Metazoa</taxon>
        <taxon>Chordata</taxon>
        <taxon>Craniata</taxon>
        <taxon>Vertebrata</taxon>
        <taxon>Euteleostomi</taxon>
        <taxon>Actinopterygii</taxon>
        <taxon>Neopterygii</taxon>
        <taxon>Teleostei</taxon>
        <taxon>Clupei</taxon>
        <taxon>Clupeiformes</taxon>
        <taxon>Clupeoidei</taxon>
        <taxon>Clupeidae</taxon>
        <taxon>Alosa</taxon>
    </lineage>
</organism>
<keyword evidence="3" id="KW-1185">Reference proteome</keyword>
<sequence length="72" mass="8305">MEKNYEGNIEVPPEELEDDVFLYKKGKGISGAVRKVSSRLTNSIRNSFRRTGRGSPRPENLCRYNSKRTDEQ</sequence>
<accession>A0AAV6FI71</accession>
<proteinExistence type="predicted"/>
<dbReference type="Proteomes" id="UP000823561">
    <property type="component" value="Chromosome 22"/>
</dbReference>